<feature type="compositionally biased region" description="Pro residues" evidence="1">
    <location>
        <begin position="64"/>
        <end position="79"/>
    </location>
</feature>
<name>A0A7W6W8R8_9PROT</name>
<reference evidence="2 3" key="1">
    <citation type="submission" date="2020-08" db="EMBL/GenBank/DDBJ databases">
        <title>Genome sequencing of Purple Non-Sulfur Bacteria from various extreme environments.</title>
        <authorList>
            <person name="Mayer M."/>
        </authorList>
    </citation>
    <scope>NUCLEOTIDE SEQUENCE [LARGE SCALE GENOMIC DNA]</scope>
    <source>
        <strain evidence="2 3">JA131</strain>
    </source>
</reference>
<accession>A0A7W6W8R8</accession>
<dbReference type="AlphaFoldDB" id="A0A7W6W8R8"/>
<comment type="caution">
    <text evidence="2">The sequence shown here is derived from an EMBL/GenBank/DDBJ whole genome shotgun (WGS) entry which is preliminary data.</text>
</comment>
<keyword evidence="3" id="KW-1185">Reference proteome</keyword>
<dbReference type="EMBL" id="JACIGK010000001">
    <property type="protein sequence ID" value="MBB4264662.1"/>
    <property type="molecule type" value="Genomic_DNA"/>
</dbReference>
<proteinExistence type="predicted"/>
<feature type="region of interest" description="Disordered" evidence="1">
    <location>
        <begin position="49"/>
        <end position="99"/>
    </location>
</feature>
<gene>
    <name evidence="2" type="ORF">GGD89_000268</name>
</gene>
<dbReference type="RefSeq" id="WP_184042286.1">
    <property type="nucleotide sequence ID" value="NZ_JACIGK010000001.1"/>
</dbReference>
<dbReference type="Proteomes" id="UP000554286">
    <property type="component" value="Unassembled WGS sequence"/>
</dbReference>
<protein>
    <submittedName>
        <fullName evidence="2">Uncharacterized protein</fullName>
    </submittedName>
</protein>
<evidence type="ECO:0000313" key="3">
    <source>
        <dbReference type="Proteomes" id="UP000554286"/>
    </source>
</evidence>
<evidence type="ECO:0000313" key="2">
    <source>
        <dbReference type="EMBL" id="MBB4264662.1"/>
    </source>
</evidence>
<evidence type="ECO:0000256" key="1">
    <source>
        <dbReference type="SAM" id="MobiDB-lite"/>
    </source>
</evidence>
<organism evidence="2 3">
    <name type="scientific">Roseospira visakhapatnamensis</name>
    <dbReference type="NCBI Taxonomy" id="390880"/>
    <lineage>
        <taxon>Bacteria</taxon>
        <taxon>Pseudomonadati</taxon>
        <taxon>Pseudomonadota</taxon>
        <taxon>Alphaproteobacteria</taxon>
        <taxon>Rhodospirillales</taxon>
        <taxon>Rhodospirillaceae</taxon>
        <taxon>Roseospira</taxon>
    </lineage>
</organism>
<sequence>MTDSRPWPESRARVGAAARAVVALAVLAVLGLAPGIAAAQGRPLPLLPGASSGPGVDTGTGGGAPPPLGPAREIAPPPGGLSDSERGIPGDGAPASAGPASVPITLGAVRIGPGGLPAEPWVGTPLNQAVGLVATLPVGGSSPVVADLRRRLLLTEQMAPGATQAAVLDLLRARVAVLDRLGAPADAVLALTDPVPPAMRDEALDRARLRALLLEARDQPACALAAKVGAGHAAALWQQAAVHCALLAGKADQAMLGLAVLREMGGTADDAFFRLAERLAGLDSPPPDSLAGASVVTYRLLRRAEGVSAPADGLRDDDPWTARTLALAGTGPAEVLAAAAERAASLGTLSVETLGDLWARLPVDPRDLQTPVSQVVLGDRSLDRALAHAILFRETDPARLAEDLLHPLETVRERHPALYPVHARLYAPLIRRVPVLPAVPVFLGVPAGRALYTAGSVEAGRVWLADLRRQGRTDTDAEDAAALLWPLARVADAALDGPLPTDQLILWRQARAARLGEGADASRTLDRAHVLLLRVLEALGAPVTEAHWLPVRTNRVFFEVVTMDGGHHDPDRLAALAVAAEAGQVGAVVANVLLALGPDGPGGASLETLGAVLPALRRVGLKAEARRMAVEALVAHGF</sequence>